<accession>A0A382KEP2</accession>
<evidence type="ECO:0000256" key="1">
    <source>
        <dbReference type="SAM" id="Phobius"/>
    </source>
</evidence>
<feature type="non-terminal residue" evidence="2">
    <location>
        <position position="41"/>
    </location>
</feature>
<sequence>MGNLSQTLATINAVLWNETWILIIAGTGVLFTLWSGFLQYR</sequence>
<evidence type="ECO:0000313" key="2">
    <source>
        <dbReference type="EMBL" id="SVC22858.1"/>
    </source>
</evidence>
<feature type="transmembrane region" description="Helical" evidence="1">
    <location>
        <begin position="20"/>
        <end position="40"/>
    </location>
</feature>
<dbReference type="AlphaFoldDB" id="A0A382KEP2"/>
<dbReference type="EMBL" id="UINC01080166">
    <property type="protein sequence ID" value="SVC22858.1"/>
    <property type="molecule type" value="Genomic_DNA"/>
</dbReference>
<protein>
    <recommendedName>
        <fullName evidence="3">MotA/TolQ/ExbB proton channel domain-containing protein</fullName>
    </recommendedName>
</protein>
<keyword evidence="1" id="KW-0472">Membrane</keyword>
<name>A0A382KEP2_9ZZZZ</name>
<proteinExistence type="predicted"/>
<reference evidence="2" key="1">
    <citation type="submission" date="2018-05" db="EMBL/GenBank/DDBJ databases">
        <authorList>
            <person name="Lanie J.A."/>
            <person name="Ng W.-L."/>
            <person name="Kazmierczak K.M."/>
            <person name="Andrzejewski T.M."/>
            <person name="Davidsen T.M."/>
            <person name="Wayne K.J."/>
            <person name="Tettelin H."/>
            <person name="Glass J.I."/>
            <person name="Rusch D."/>
            <person name="Podicherti R."/>
            <person name="Tsui H.-C.T."/>
            <person name="Winkler M.E."/>
        </authorList>
    </citation>
    <scope>NUCLEOTIDE SEQUENCE</scope>
</reference>
<evidence type="ECO:0008006" key="3">
    <source>
        <dbReference type="Google" id="ProtNLM"/>
    </source>
</evidence>
<organism evidence="2">
    <name type="scientific">marine metagenome</name>
    <dbReference type="NCBI Taxonomy" id="408172"/>
    <lineage>
        <taxon>unclassified sequences</taxon>
        <taxon>metagenomes</taxon>
        <taxon>ecological metagenomes</taxon>
    </lineage>
</organism>
<keyword evidence="1" id="KW-0812">Transmembrane</keyword>
<keyword evidence="1" id="KW-1133">Transmembrane helix</keyword>
<gene>
    <name evidence="2" type="ORF">METZ01_LOCUS275712</name>
</gene>